<proteinExistence type="predicted"/>
<evidence type="ECO:0000313" key="2">
    <source>
        <dbReference type="EMBL" id="KAF2030840.1"/>
    </source>
</evidence>
<organism evidence="2 3">
    <name type="scientific">Setomelanomma holmii</name>
    <dbReference type="NCBI Taxonomy" id="210430"/>
    <lineage>
        <taxon>Eukaryota</taxon>
        <taxon>Fungi</taxon>
        <taxon>Dikarya</taxon>
        <taxon>Ascomycota</taxon>
        <taxon>Pezizomycotina</taxon>
        <taxon>Dothideomycetes</taxon>
        <taxon>Pleosporomycetidae</taxon>
        <taxon>Pleosporales</taxon>
        <taxon>Pleosporineae</taxon>
        <taxon>Phaeosphaeriaceae</taxon>
        <taxon>Setomelanomma</taxon>
    </lineage>
</organism>
<sequence length="140" mass="16328">PGAVNNAHIYGVTLRSKDFRLVCLTAVPRKDHPVHLTLETYTYNERPEYETVSYMWGGENGDSTPCRPIFIGKYWAVLLQSQNCWSMLRFVRPWRGMRMIWIDALCINQSNLEERAVQVARMRQIYVDGDRVVVYLGEDI</sequence>
<accession>A0A9P4LN38</accession>
<gene>
    <name evidence="2" type="ORF">EK21DRAFT_43561</name>
</gene>
<dbReference type="AlphaFoldDB" id="A0A9P4LN38"/>
<feature type="domain" description="Heterokaryon incompatibility" evidence="1">
    <location>
        <begin position="49"/>
        <end position="138"/>
    </location>
</feature>
<protein>
    <recommendedName>
        <fullName evidence="1">Heterokaryon incompatibility domain-containing protein</fullName>
    </recommendedName>
</protein>
<dbReference type="InterPro" id="IPR052895">
    <property type="entry name" value="HetReg/Transcr_Mod"/>
</dbReference>
<dbReference type="PANTHER" id="PTHR24148:SF81">
    <property type="entry name" value="HETEROKARYON INCOMPATIBILITY DOMAIN-CONTAINING PROTEIN"/>
    <property type="match status" value="1"/>
</dbReference>
<name>A0A9P4LN38_9PLEO</name>
<dbReference type="PANTHER" id="PTHR24148">
    <property type="entry name" value="ANKYRIN REPEAT DOMAIN-CONTAINING PROTEIN 39 HOMOLOG-RELATED"/>
    <property type="match status" value="1"/>
</dbReference>
<feature type="non-terminal residue" evidence="2">
    <location>
        <position position="1"/>
    </location>
</feature>
<keyword evidence="3" id="KW-1185">Reference proteome</keyword>
<reference evidence="2" key="1">
    <citation type="journal article" date="2020" name="Stud. Mycol.">
        <title>101 Dothideomycetes genomes: a test case for predicting lifestyles and emergence of pathogens.</title>
        <authorList>
            <person name="Haridas S."/>
            <person name="Albert R."/>
            <person name="Binder M."/>
            <person name="Bloem J."/>
            <person name="Labutti K."/>
            <person name="Salamov A."/>
            <person name="Andreopoulos B."/>
            <person name="Baker S."/>
            <person name="Barry K."/>
            <person name="Bills G."/>
            <person name="Bluhm B."/>
            <person name="Cannon C."/>
            <person name="Castanera R."/>
            <person name="Culley D."/>
            <person name="Daum C."/>
            <person name="Ezra D."/>
            <person name="Gonzalez J."/>
            <person name="Henrissat B."/>
            <person name="Kuo A."/>
            <person name="Liang C."/>
            <person name="Lipzen A."/>
            <person name="Lutzoni F."/>
            <person name="Magnuson J."/>
            <person name="Mondo S."/>
            <person name="Nolan M."/>
            <person name="Ohm R."/>
            <person name="Pangilinan J."/>
            <person name="Park H.-J."/>
            <person name="Ramirez L."/>
            <person name="Alfaro M."/>
            <person name="Sun H."/>
            <person name="Tritt A."/>
            <person name="Yoshinaga Y."/>
            <person name="Zwiers L.-H."/>
            <person name="Turgeon B."/>
            <person name="Goodwin S."/>
            <person name="Spatafora J."/>
            <person name="Crous P."/>
            <person name="Grigoriev I."/>
        </authorList>
    </citation>
    <scope>NUCLEOTIDE SEQUENCE</scope>
    <source>
        <strain evidence="2">CBS 110217</strain>
    </source>
</reference>
<comment type="caution">
    <text evidence="2">The sequence shown here is derived from an EMBL/GenBank/DDBJ whole genome shotgun (WGS) entry which is preliminary data.</text>
</comment>
<dbReference type="OrthoDB" id="3789469at2759"/>
<evidence type="ECO:0000259" key="1">
    <source>
        <dbReference type="Pfam" id="PF06985"/>
    </source>
</evidence>
<evidence type="ECO:0000313" key="3">
    <source>
        <dbReference type="Proteomes" id="UP000799777"/>
    </source>
</evidence>
<dbReference type="InterPro" id="IPR010730">
    <property type="entry name" value="HET"/>
</dbReference>
<dbReference type="Proteomes" id="UP000799777">
    <property type="component" value="Unassembled WGS sequence"/>
</dbReference>
<dbReference type="Pfam" id="PF06985">
    <property type="entry name" value="HET"/>
    <property type="match status" value="1"/>
</dbReference>
<feature type="non-terminal residue" evidence="2">
    <location>
        <position position="140"/>
    </location>
</feature>
<dbReference type="EMBL" id="ML978186">
    <property type="protein sequence ID" value="KAF2030840.1"/>
    <property type="molecule type" value="Genomic_DNA"/>
</dbReference>